<accession>A0A8T0BLV5</accession>
<evidence type="ECO:0000313" key="2">
    <source>
        <dbReference type="EMBL" id="KAF7706360.1"/>
    </source>
</evidence>
<dbReference type="AlphaFoldDB" id="A0A8T0BLV5"/>
<keyword evidence="3" id="KW-1185">Reference proteome</keyword>
<protein>
    <submittedName>
        <fullName evidence="2">Uncharacterized protein</fullName>
    </submittedName>
</protein>
<comment type="caution">
    <text evidence="2">The sequence shown here is derived from an EMBL/GenBank/DDBJ whole genome shotgun (WGS) entry which is preliminary data.</text>
</comment>
<name>A0A8T0BLV5_SILME</name>
<reference evidence="2" key="1">
    <citation type="submission" date="2020-08" db="EMBL/GenBank/DDBJ databases">
        <title>Chromosome-level assembly of Southern catfish (Silurus meridionalis) provides insights into visual adaptation to the nocturnal and benthic lifestyles.</title>
        <authorList>
            <person name="Zhang Y."/>
            <person name="Wang D."/>
            <person name="Peng Z."/>
        </authorList>
    </citation>
    <scope>NUCLEOTIDE SEQUENCE</scope>
    <source>
        <strain evidence="2">SWU-2019-XX</strain>
        <tissue evidence="2">Muscle</tissue>
    </source>
</reference>
<dbReference type="EMBL" id="JABFDY010000006">
    <property type="protein sequence ID" value="KAF7706360.1"/>
    <property type="molecule type" value="Genomic_DNA"/>
</dbReference>
<feature type="region of interest" description="Disordered" evidence="1">
    <location>
        <begin position="48"/>
        <end position="75"/>
    </location>
</feature>
<gene>
    <name evidence="2" type="ORF">HF521_019614</name>
</gene>
<evidence type="ECO:0000313" key="3">
    <source>
        <dbReference type="Proteomes" id="UP000606274"/>
    </source>
</evidence>
<dbReference type="Proteomes" id="UP000606274">
    <property type="component" value="Unassembled WGS sequence"/>
</dbReference>
<organism evidence="2 3">
    <name type="scientific">Silurus meridionalis</name>
    <name type="common">Southern catfish</name>
    <name type="synonym">Silurus soldatovi meridionalis</name>
    <dbReference type="NCBI Taxonomy" id="175797"/>
    <lineage>
        <taxon>Eukaryota</taxon>
        <taxon>Metazoa</taxon>
        <taxon>Chordata</taxon>
        <taxon>Craniata</taxon>
        <taxon>Vertebrata</taxon>
        <taxon>Euteleostomi</taxon>
        <taxon>Actinopterygii</taxon>
        <taxon>Neopterygii</taxon>
        <taxon>Teleostei</taxon>
        <taxon>Ostariophysi</taxon>
        <taxon>Siluriformes</taxon>
        <taxon>Siluridae</taxon>
        <taxon>Silurus</taxon>
    </lineage>
</organism>
<sequence>MRNMLIQRSLHQMNRMPLTLKRQNNQELFLNWLALQCFPSLCCSERADDTAPTRPTMSPKRSAPSKASGKEPKCQRTVMTLHKKVKLLDMLAEEKKLLPYHAVMESTRRPYATSKKTKPTSGEP</sequence>
<evidence type="ECO:0000256" key="1">
    <source>
        <dbReference type="SAM" id="MobiDB-lite"/>
    </source>
</evidence>
<proteinExistence type="predicted"/>